<keyword evidence="3" id="KW-1185">Reference proteome</keyword>
<feature type="compositionally biased region" description="Polar residues" evidence="1">
    <location>
        <begin position="62"/>
        <end position="71"/>
    </location>
</feature>
<reference evidence="2" key="1">
    <citation type="submission" date="2023-07" db="EMBL/GenBank/DDBJ databases">
        <authorList>
            <consortium name="CYATHOMIX"/>
        </authorList>
    </citation>
    <scope>NUCLEOTIDE SEQUENCE</scope>
    <source>
        <strain evidence="2">N/A</strain>
    </source>
</reference>
<dbReference type="AlphaFoldDB" id="A0AA36M5P8"/>
<comment type="caution">
    <text evidence="2">The sequence shown here is derived from an EMBL/GenBank/DDBJ whole genome shotgun (WGS) entry which is preliminary data.</text>
</comment>
<dbReference type="EMBL" id="CATQJL010000223">
    <property type="protein sequence ID" value="CAJ0598775.1"/>
    <property type="molecule type" value="Genomic_DNA"/>
</dbReference>
<organism evidence="2 3">
    <name type="scientific">Cylicocyclus nassatus</name>
    <name type="common">Nematode worm</name>
    <dbReference type="NCBI Taxonomy" id="53992"/>
    <lineage>
        <taxon>Eukaryota</taxon>
        <taxon>Metazoa</taxon>
        <taxon>Ecdysozoa</taxon>
        <taxon>Nematoda</taxon>
        <taxon>Chromadorea</taxon>
        <taxon>Rhabditida</taxon>
        <taxon>Rhabditina</taxon>
        <taxon>Rhabditomorpha</taxon>
        <taxon>Strongyloidea</taxon>
        <taxon>Strongylidae</taxon>
        <taxon>Cylicocyclus</taxon>
    </lineage>
</organism>
<evidence type="ECO:0000313" key="3">
    <source>
        <dbReference type="Proteomes" id="UP001176961"/>
    </source>
</evidence>
<gene>
    <name evidence="2" type="ORF">CYNAS_LOCUS10758</name>
</gene>
<evidence type="ECO:0000256" key="1">
    <source>
        <dbReference type="SAM" id="MobiDB-lite"/>
    </source>
</evidence>
<name>A0AA36M5P8_CYLNA</name>
<accession>A0AA36M5P8</accession>
<feature type="region of interest" description="Disordered" evidence="1">
    <location>
        <begin position="43"/>
        <end position="71"/>
    </location>
</feature>
<feature type="compositionally biased region" description="Polar residues" evidence="1">
    <location>
        <begin position="43"/>
        <end position="52"/>
    </location>
</feature>
<protein>
    <submittedName>
        <fullName evidence="2">Uncharacterized protein</fullName>
    </submittedName>
</protein>
<proteinExistence type="predicted"/>
<dbReference type="Proteomes" id="UP001176961">
    <property type="component" value="Unassembled WGS sequence"/>
</dbReference>
<sequence length="71" mass="7699">MPAARSKKSLTGCRSPRKVLKVGNNVDNTNIISELSKPIPVSNISQWRSGSQRHGAAEPAEQPQSDLPQAY</sequence>
<evidence type="ECO:0000313" key="2">
    <source>
        <dbReference type="EMBL" id="CAJ0598775.1"/>
    </source>
</evidence>